<reference evidence="3 4" key="1">
    <citation type="submission" date="2024-01" db="EMBL/GenBank/DDBJ databases">
        <title>A draft genome for the cacao thread blight pathogen Marasmiellus scandens.</title>
        <authorList>
            <person name="Baruah I.K."/>
            <person name="Leung J."/>
            <person name="Bukari Y."/>
            <person name="Amoako-Attah I."/>
            <person name="Meinhardt L.W."/>
            <person name="Bailey B.A."/>
            <person name="Cohen S.P."/>
        </authorList>
    </citation>
    <scope>NUCLEOTIDE SEQUENCE [LARGE SCALE GENOMIC DNA]</scope>
    <source>
        <strain evidence="3 4">GH-19</strain>
    </source>
</reference>
<evidence type="ECO:0000259" key="2">
    <source>
        <dbReference type="PROSITE" id="PS50011"/>
    </source>
</evidence>
<keyword evidence="4" id="KW-1185">Reference proteome</keyword>
<sequence>MEISTNRYEVILAFLSIFPIILFVRRLRLFISFFASERAYANELELPSTLRDWRNFDDGPVLWESLRPLLKAVGLEIWQHDPPLDLCQAPSAQLSLRQTGYLFAHTERQDPNSTANGSLGQLRSFRLRNPLFRPARTLDGQDVRIRAIVIKQDGSSHLKILRRLATGANSLISGNHTLPMLREIPLNDIVFAVFPLVGSSMELSCMSWTQNSVEDILEMIMQALEGLVFIHRLGIAHRDAFHDNFLVQWQPESLLAADMFCSRPRVYLIDFEVAVELPKVGPPEQKLCRGLPIGGSYTDPERYARPAPSDVLRGDAYDPFKLDVWQLGYPLVARKFKTRHAEIDGLLPTLCSDDPDLRISSEVALRNLTAAVRSAPSSCLRARPSWYK</sequence>
<dbReference type="Gene3D" id="1.10.510.10">
    <property type="entry name" value="Transferase(Phosphotransferase) domain 1"/>
    <property type="match status" value="1"/>
</dbReference>
<feature type="domain" description="Protein kinase" evidence="2">
    <location>
        <begin position="108"/>
        <end position="388"/>
    </location>
</feature>
<evidence type="ECO:0000256" key="1">
    <source>
        <dbReference type="SAM" id="Phobius"/>
    </source>
</evidence>
<dbReference type="InterPro" id="IPR011009">
    <property type="entry name" value="Kinase-like_dom_sf"/>
</dbReference>
<gene>
    <name evidence="3" type="ORF">VKT23_017078</name>
</gene>
<accession>A0ABR1IW48</accession>
<dbReference type="SUPFAM" id="SSF56112">
    <property type="entry name" value="Protein kinase-like (PK-like)"/>
    <property type="match status" value="1"/>
</dbReference>
<keyword evidence="1" id="KW-1133">Transmembrane helix</keyword>
<comment type="caution">
    <text evidence="3">The sequence shown here is derived from an EMBL/GenBank/DDBJ whole genome shotgun (WGS) entry which is preliminary data.</text>
</comment>
<protein>
    <recommendedName>
        <fullName evidence="2">Protein kinase domain-containing protein</fullName>
    </recommendedName>
</protein>
<evidence type="ECO:0000313" key="3">
    <source>
        <dbReference type="EMBL" id="KAK7440440.1"/>
    </source>
</evidence>
<proteinExistence type="predicted"/>
<dbReference type="PROSITE" id="PS50011">
    <property type="entry name" value="PROTEIN_KINASE_DOM"/>
    <property type="match status" value="1"/>
</dbReference>
<organism evidence="3 4">
    <name type="scientific">Marasmiellus scandens</name>
    <dbReference type="NCBI Taxonomy" id="2682957"/>
    <lineage>
        <taxon>Eukaryota</taxon>
        <taxon>Fungi</taxon>
        <taxon>Dikarya</taxon>
        <taxon>Basidiomycota</taxon>
        <taxon>Agaricomycotina</taxon>
        <taxon>Agaricomycetes</taxon>
        <taxon>Agaricomycetidae</taxon>
        <taxon>Agaricales</taxon>
        <taxon>Marasmiineae</taxon>
        <taxon>Omphalotaceae</taxon>
        <taxon>Marasmiellus</taxon>
    </lineage>
</organism>
<dbReference type="Proteomes" id="UP001498398">
    <property type="component" value="Unassembled WGS sequence"/>
</dbReference>
<dbReference type="EMBL" id="JBANRG010000068">
    <property type="protein sequence ID" value="KAK7440440.1"/>
    <property type="molecule type" value="Genomic_DNA"/>
</dbReference>
<dbReference type="InterPro" id="IPR000719">
    <property type="entry name" value="Prot_kinase_dom"/>
</dbReference>
<keyword evidence="1" id="KW-0812">Transmembrane</keyword>
<evidence type="ECO:0000313" key="4">
    <source>
        <dbReference type="Proteomes" id="UP001498398"/>
    </source>
</evidence>
<name>A0ABR1IW48_9AGAR</name>
<feature type="transmembrane region" description="Helical" evidence="1">
    <location>
        <begin position="6"/>
        <end position="24"/>
    </location>
</feature>
<keyword evidence="1" id="KW-0472">Membrane</keyword>